<evidence type="ECO:0000256" key="5">
    <source>
        <dbReference type="ARBA" id="ARBA00022723"/>
    </source>
</evidence>
<dbReference type="SUPFAM" id="SSF161070">
    <property type="entry name" value="SNF-like"/>
    <property type="match status" value="1"/>
</dbReference>
<keyword evidence="3" id="KW-1003">Cell membrane</keyword>
<keyword evidence="4 13" id="KW-0812">Transmembrane</keyword>
<feature type="transmembrane region" description="Helical" evidence="13">
    <location>
        <begin position="7"/>
        <end position="28"/>
    </location>
</feature>
<dbReference type="PRINTS" id="PR00176">
    <property type="entry name" value="NANEUSMPORT"/>
</dbReference>
<evidence type="ECO:0000256" key="9">
    <source>
        <dbReference type="ARBA" id="ARBA00023053"/>
    </source>
</evidence>
<dbReference type="InterPro" id="IPR000175">
    <property type="entry name" value="Na/ntran_symport"/>
</dbReference>
<dbReference type="GeneID" id="100375428"/>
<dbReference type="Pfam" id="PF00209">
    <property type="entry name" value="SNF"/>
    <property type="match status" value="1"/>
</dbReference>
<name>A0ABM0GSD2_SACKO</name>
<evidence type="ECO:0000256" key="3">
    <source>
        <dbReference type="ARBA" id="ARBA00022475"/>
    </source>
</evidence>
<proteinExistence type="predicted"/>
<evidence type="ECO:0000256" key="12">
    <source>
        <dbReference type="ARBA" id="ARBA00023180"/>
    </source>
</evidence>
<evidence type="ECO:0000313" key="15">
    <source>
        <dbReference type="RefSeq" id="XP_002736305.1"/>
    </source>
</evidence>
<keyword evidence="14" id="KW-1185">Reference proteome</keyword>
<keyword evidence="9" id="KW-0915">Sodium</keyword>
<protein>
    <submittedName>
        <fullName evidence="15">Sodium-dependent noradrenaline transporter-like</fullName>
    </submittedName>
</protein>
<evidence type="ECO:0000256" key="2">
    <source>
        <dbReference type="ARBA" id="ARBA00022448"/>
    </source>
</evidence>
<feature type="transmembrane region" description="Helical" evidence="13">
    <location>
        <begin position="313"/>
        <end position="338"/>
    </location>
</feature>
<dbReference type="PANTHER" id="PTHR11616:SF320">
    <property type="entry name" value="SODIUM-DEPENDENT NORADRENALINE TRANSPORTER"/>
    <property type="match status" value="1"/>
</dbReference>
<feature type="transmembrane region" description="Helical" evidence="13">
    <location>
        <begin position="130"/>
        <end position="147"/>
    </location>
</feature>
<feature type="non-terminal residue" evidence="15">
    <location>
        <position position="1"/>
    </location>
</feature>
<keyword evidence="10 13" id="KW-0472">Membrane</keyword>
<comment type="subcellular location">
    <subcellularLocation>
        <location evidence="1">Cell membrane</location>
        <topology evidence="1">Multi-pass membrane protein</topology>
    </subcellularLocation>
</comment>
<feature type="transmembrane region" description="Helical" evidence="13">
    <location>
        <begin position="422"/>
        <end position="447"/>
    </location>
</feature>
<evidence type="ECO:0000256" key="11">
    <source>
        <dbReference type="ARBA" id="ARBA00023157"/>
    </source>
</evidence>
<evidence type="ECO:0000256" key="4">
    <source>
        <dbReference type="ARBA" id="ARBA00022692"/>
    </source>
</evidence>
<keyword evidence="12" id="KW-0325">Glycoprotein</keyword>
<evidence type="ECO:0000256" key="7">
    <source>
        <dbReference type="ARBA" id="ARBA00022847"/>
    </source>
</evidence>
<keyword evidence="7" id="KW-0769">Symport</keyword>
<dbReference type="PROSITE" id="PS00754">
    <property type="entry name" value="NA_NEUROTRAN_SYMP_2"/>
    <property type="match status" value="1"/>
</dbReference>
<evidence type="ECO:0000256" key="1">
    <source>
        <dbReference type="ARBA" id="ARBA00004651"/>
    </source>
</evidence>
<accession>A0ABM0GSD2</accession>
<reference evidence="15" key="1">
    <citation type="submission" date="2025-08" db="UniProtKB">
        <authorList>
            <consortium name="RefSeq"/>
        </authorList>
    </citation>
    <scope>IDENTIFICATION</scope>
    <source>
        <tissue evidence="15">Testes</tissue>
    </source>
</reference>
<keyword evidence="5" id="KW-0479">Metal-binding</keyword>
<feature type="transmembrane region" description="Helical" evidence="13">
    <location>
        <begin position="179"/>
        <end position="200"/>
    </location>
</feature>
<evidence type="ECO:0000256" key="13">
    <source>
        <dbReference type="SAM" id="Phobius"/>
    </source>
</evidence>
<keyword evidence="11" id="KW-1015">Disulfide bond</keyword>
<feature type="transmembrane region" description="Helical" evidence="13">
    <location>
        <begin position="388"/>
        <end position="410"/>
    </location>
</feature>
<gene>
    <name evidence="15" type="primary">LOC100375428</name>
</gene>
<dbReference type="Proteomes" id="UP000694865">
    <property type="component" value="Unplaced"/>
</dbReference>
<feature type="transmembrane region" description="Helical" evidence="13">
    <location>
        <begin position="103"/>
        <end position="121"/>
    </location>
</feature>
<dbReference type="InterPro" id="IPR037272">
    <property type="entry name" value="SNS_sf"/>
</dbReference>
<feature type="transmembrane region" description="Helical" evidence="13">
    <location>
        <begin position="257"/>
        <end position="283"/>
    </location>
</feature>
<evidence type="ECO:0000313" key="14">
    <source>
        <dbReference type="Proteomes" id="UP000694865"/>
    </source>
</evidence>
<keyword evidence="2" id="KW-0813">Transport</keyword>
<organism evidence="14 15">
    <name type="scientific">Saccoglossus kowalevskii</name>
    <name type="common">Acorn worm</name>
    <dbReference type="NCBI Taxonomy" id="10224"/>
    <lineage>
        <taxon>Eukaryota</taxon>
        <taxon>Metazoa</taxon>
        <taxon>Hemichordata</taxon>
        <taxon>Enteropneusta</taxon>
        <taxon>Harrimaniidae</taxon>
        <taxon>Saccoglossus</taxon>
    </lineage>
</organism>
<sequence length="487" mass="54554">TGLAVVLISYYVALYYNVIIAWSFYFLFSSFTLTLPWTSCNNTWNTEYCYDGSFNESWVATREGAYTFVSKENGISPAAEFYERGVLEKHLSNGIDDIGSVKWQLALCLLAVFTILYFALWKGVKSSGKVVWFTATMPYIILVILLIRGSTLPGSLDGIKYYLTPDFSRLLDSGVWIDAAIQIFYSIGAGFGVHIAFASYNKFHNNCYRDALITSSINCVTSFFAGFVIFAVLGYMAQREGVHISEVATEGPGLVFVVYPEAISTLPIPTLWAILFFIMLITLGMDSSMGGFEGVLTGLTDEFPNLFRNKRELLTAVVISSVYLLSLACVTHGGIYVVQLMDTFAAGTAILFAVLFECIAVSWFYGVDRFSEDIEEMLGYKPGIWWRICWKFISPVFLTFIVVVSIALYAPLKFDDYTYPVWANVFGWCIALSSMALIPATAIYSVLSQKGTWKQKIALAMTPVQDRDMVINTGNVRQFKKRHWLSV</sequence>
<feature type="transmembrane region" description="Helical" evidence="13">
    <location>
        <begin position="344"/>
        <end position="367"/>
    </location>
</feature>
<keyword evidence="6" id="KW-0532">Neurotransmitter transport</keyword>
<evidence type="ECO:0000256" key="8">
    <source>
        <dbReference type="ARBA" id="ARBA00022989"/>
    </source>
</evidence>
<dbReference type="RefSeq" id="XP_002736305.1">
    <property type="nucleotide sequence ID" value="XM_002736259.1"/>
</dbReference>
<dbReference type="PROSITE" id="PS50267">
    <property type="entry name" value="NA_NEUROTRAN_SYMP_3"/>
    <property type="match status" value="1"/>
</dbReference>
<evidence type="ECO:0000256" key="6">
    <source>
        <dbReference type="ARBA" id="ARBA00022775"/>
    </source>
</evidence>
<feature type="transmembrane region" description="Helical" evidence="13">
    <location>
        <begin position="212"/>
        <end position="237"/>
    </location>
</feature>
<dbReference type="PANTHER" id="PTHR11616">
    <property type="entry name" value="SODIUM/CHLORIDE DEPENDENT TRANSPORTER"/>
    <property type="match status" value="1"/>
</dbReference>
<evidence type="ECO:0000256" key="10">
    <source>
        <dbReference type="ARBA" id="ARBA00023136"/>
    </source>
</evidence>
<keyword evidence="8 13" id="KW-1133">Transmembrane helix</keyword>